<sequence>MYYHRPNYFPADPHIPNKHALSSHESNYPFGHLQGIGCTSISSIVLMRSSTDGLFTVATQALLKPHQLLNLAHKSGFICVGAVLPSLTGVPVLLAKNRYGSNRWFCGAG</sequence>
<dbReference type="AlphaFoldDB" id="A0A068WNG9"/>
<dbReference type="EMBL" id="LK028580">
    <property type="protein sequence ID" value="CDS20033.1"/>
    <property type="molecule type" value="Genomic_DNA"/>
</dbReference>
<name>A0A068WNG9_ECHGR</name>
<gene>
    <name evidence="1" type="ORF">EgrG_000222400</name>
</gene>
<evidence type="ECO:0000313" key="3">
    <source>
        <dbReference type="WBParaSite" id="EgrG_000222400"/>
    </source>
</evidence>
<evidence type="ECO:0000313" key="2">
    <source>
        <dbReference type="Proteomes" id="UP000492820"/>
    </source>
</evidence>
<dbReference type="WBParaSite" id="EgrG_000222400">
    <property type="protein sequence ID" value="EgrG_000222400"/>
    <property type="gene ID" value="EgrG_000222400"/>
</dbReference>
<accession>A0A068WNG9</accession>
<protein>
    <submittedName>
        <fullName evidence="1 3">Expressed protein</fullName>
    </submittedName>
</protein>
<dbReference type="Proteomes" id="UP000492820">
    <property type="component" value="Unassembled WGS sequence"/>
</dbReference>
<reference evidence="1 2" key="1">
    <citation type="journal article" date="2013" name="Nature">
        <title>The genomes of four tapeworm species reveal adaptations to parasitism.</title>
        <authorList>
            <person name="Tsai I.J."/>
            <person name="Zarowiecki M."/>
            <person name="Holroyd N."/>
            <person name="Garciarrubio A."/>
            <person name="Sanchez-Flores A."/>
            <person name="Brooks K.L."/>
            <person name="Tracey A."/>
            <person name="Bobes R.J."/>
            <person name="Fragoso G."/>
            <person name="Sciutto E."/>
            <person name="Aslett M."/>
            <person name="Beasley H."/>
            <person name="Bennett H.M."/>
            <person name="Cai J."/>
            <person name="Camicia F."/>
            <person name="Clark R."/>
            <person name="Cucher M."/>
            <person name="De Silva N."/>
            <person name="Day T.A."/>
            <person name="Deplazes P."/>
            <person name="Estrada K."/>
            <person name="Fernandez C."/>
            <person name="Holland P.W."/>
            <person name="Hou J."/>
            <person name="Hu S."/>
            <person name="Huckvale T."/>
            <person name="Hung S.S."/>
            <person name="Kamenetzky L."/>
            <person name="Keane J.A."/>
            <person name="Kiss F."/>
            <person name="Koziol U."/>
            <person name="Lambert O."/>
            <person name="Liu K."/>
            <person name="Luo X."/>
            <person name="Luo Y."/>
            <person name="Macchiaroli N."/>
            <person name="Nichol S."/>
            <person name="Paps J."/>
            <person name="Parkinson J."/>
            <person name="Pouchkina-Stantcheva N."/>
            <person name="Riddiford N."/>
            <person name="Rosenzvit M."/>
            <person name="Salinas G."/>
            <person name="Wasmuth J.D."/>
            <person name="Zamanian M."/>
            <person name="Zheng Y."/>
            <person name="Cai X."/>
            <person name="Soberon X."/>
            <person name="Olson P.D."/>
            <person name="Laclette J.P."/>
            <person name="Brehm K."/>
            <person name="Berriman M."/>
            <person name="Garciarrubio A."/>
            <person name="Bobes R.J."/>
            <person name="Fragoso G."/>
            <person name="Sanchez-Flores A."/>
            <person name="Estrada K."/>
            <person name="Cevallos M.A."/>
            <person name="Morett E."/>
            <person name="Gonzalez V."/>
            <person name="Portillo T."/>
            <person name="Ochoa-Leyva A."/>
            <person name="Jose M.V."/>
            <person name="Sciutto E."/>
            <person name="Landa A."/>
            <person name="Jimenez L."/>
            <person name="Valdes V."/>
            <person name="Carrero J.C."/>
            <person name="Larralde C."/>
            <person name="Morales-Montor J."/>
            <person name="Limon-Lason J."/>
            <person name="Soberon X."/>
            <person name="Laclette J.P."/>
        </authorList>
    </citation>
    <scope>NUCLEOTIDE SEQUENCE [LARGE SCALE GENOMIC DNA]</scope>
</reference>
<reference evidence="1" key="2">
    <citation type="submission" date="2014-06" db="EMBL/GenBank/DDBJ databases">
        <authorList>
            <person name="Aslett M."/>
        </authorList>
    </citation>
    <scope>NUCLEOTIDE SEQUENCE</scope>
</reference>
<evidence type="ECO:0000313" key="1">
    <source>
        <dbReference type="EMBL" id="CDS20033.1"/>
    </source>
</evidence>
<organism evidence="1">
    <name type="scientific">Echinococcus granulosus</name>
    <name type="common">Hydatid tapeworm</name>
    <dbReference type="NCBI Taxonomy" id="6210"/>
    <lineage>
        <taxon>Eukaryota</taxon>
        <taxon>Metazoa</taxon>
        <taxon>Spiralia</taxon>
        <taxon>Lophotrochozoa</taxon>
        <taxon>Platyhelminthes</taxon>
        <taxon>Cestoda</taxon>
        <taxon>Eucestoda</taxon>
        <taxon>Cyclophyllidea</taxon>
        <taxon>Taeniidae</taxon>
        <taxon>Echinococcus</taxon>
        <taxon>Echinococcus granulosus group</taxon>
    </lineage>
</organism>
<proteinExistence type="predicted"/>
<reference evidence="3" key="3">
    <citation type="submission" date="2020-10" db="UniProtKB">
        <authorList>
            <consortium name="WormBaseParasite"/>
        </authorList>
    </citation>
    <scope>IDENTIFICATION</scope>
</reference>